<evidence type="ECO:0000313" key="2">
    <source>
        <dbReference type="Proteomes" id="UP000594132"/>
    </source>
</evidence>
<protein>
    <submittedName>
        <fullName evidence="1">Replicative DNA helicase</fullName>
    </submittedName>
</protein>
<keyword evidence="2" id="KW-1185">Reference proteome</keyword>
<organism evidence="1 2">
    <name type="scientific">uncultured phage cr111_1</name>
    <dbReference type="NCBI Taxonomy" id="2772071"/>
    <lineage>
        <taxon>Viruses</taxon>
        <taxon>Duplodnaviria</taxon>
        <taxon>Heunggongvirae</taxon>
        <taxon>Uroviricota</taxon>
        <taxon>Caudoviricetes</taxon>
        <taxon>Crassvirales</taxon>
        <taxon>Steigviridae</taxon>
        <taxon>Asinivirinae</taxon>
        <taxon>Lahndsivirus</taxon>
        <taxon>Lahndsivirus rarus</taxon>
    </lineage>
</organism>
<dbReference type="Proteomes" id="UP000594132">
    <property type="component" value="Segment"/>
</dbReference>
<dbReference type="RefSeq" id="YP_010111343.1">
    <property type="nucleotide sequence ID" value="NC_055880.1"/>
</dbReference>
<dbReference type="KEGG" id="vg:65129706"/>
<proteinExistence type="predicted"/>
<dbReference type="GeneID" id="65129706"/>
<name>A0A7M1RXK9_9CAUD</name>
<evidence type="ECO:0000313" key="1">
    <source>
        <dbReference type="EMBL" id="QOR59185.1"/>
    </source>
</evidence>
<sequence>MEFYSHLLYRLSNKSIRISPVDLKSTRADKPVPQEVLDLLESEEYTRYIDSFANTVTFIDDIGNPTGVNKYCRAWAAEHGHFTYTTIKKKDPDTGREEEIEVIDQYIPDDPEQIVIIIFDNASNIIEESNLGKMGSIEKLSKYFVTLRNQLGMSPVLIQHQAQAQEGTDNIKLKLMKPSASGLADCKSTIRDINTAFGLYSPFKFGEHSYEGYNIDMFRNNIRFMEIIDDRDNGAGGLVCPLYFDGAVGVFEELPRADDKEAIQGVYNFLNRLRGDTLMTVYKNKTKRFFTNLFKKNG</sequence>
<dbReference type="Gene3D" id="3.40.50.300">
    <property type="entry name" value="P-loop containing nucleotide triphosphate hydrolases"/>
    <property type="match status" value="1"/>
</dbReference>
<dbReference type="EMBL" id="MT774387">
    <property type="protein sequence ID" value="QOR59185.1"/>
    <property type="molecule type" value="Genomic_DNA"/>
</dbReference>
<keyword evidence="1" id="KW-0547">Nucleotide-binding</keyword>
<dbReference type="InterPro" id="IPR027417">
    <property type="entry name" value="P-loop_NTPase"/>
</dbReference>
<keyword evidence="1" id="KW-0347">Helicase</keyword>
<keyword evidence="1" id="KW-0378">Hydrolase</keyword>
<dbReference type="GO" id="GO:0004386">
    <property type="term" value="F:helicase activity"/>
    <property type="evidence" value="ECO:0007669"/>
    <property type="project" value="UniProtKB-KW"/>
</dbReference>
<accession>A0A7M1RXK9</accession>
<reference evidence="1 2" key="1">
    <citation type="submission" date="2020-07" db="EMBL/GenBank/DDBJ databases">
        <title>Taxonomic proposal: Crassvirales, a new order of highly abundant and diverse bacterial viruses.</title>
        <authorList>
            <person name="Shkoporov A.N."/>
            <person name="Stockdale S.R."/>
            <person name="Guerin E."/>
            <person name="Ross R.P."/>
            <person name="Hill C."/>
        </authorList>
    </citation>
    <scope>NUCLEOTIDE SEQUENCE [LARGE SCALE GENOMIC DNA]</scope>
</reference>
<keyword evidence="1" id="KW-0067">ATP-binding</keyword>